<dbReference type="CDD" id="cd06342">
    <property type="entry name" value="PBP1_ABC_LIVBP-like"/>
    <property type="match status" value="1"/>
</dbReference>
<feature type="domain" description="Leucine-binding protein" evidence="2">
    <location>
        <begin position="87"/>
        <end position="428"/>
    </location>
</feature>
<dbReference type="InterPro" id="IPR028081">
    <property type="entry name" value="Leu-bd"/>
</dbReference>
<dbReference type="InterPro" id="IPR028082">
    <property type="entry name" value="Peripla_BP_I"/>
</dbReference>
<protein>
    <recommendedName>
        <fullName evidence="2">Leucine-binding protein domain-containing protein</fullName>
    </recommendedName>
</protein>
<dbReference type="SUPFAM" id="SSF53822">
    <property type="entry name" value="Periplasmic binding protein-like I"/>
    <property type="match status" value="1"/>
</dbReference>
<keyword evidence="4" id="KW-1185">Reference proteome</keyword>
<proteinExistence type="predicted"/>
<comment type="caution">
    <text evidence="3">The sequence shown here is derived from an EMBL/GenBank/DDBJ whole genome shotgun (WGS) entry which is preliminary data.</text>
</comment>
<evidence type="ECO:0000313" key="3">
    <source>
        <dbReference type="EMBL" id="KAG0316264.1"/>
    </source>
</evidence>
<gene>
    <name evidence="3" type="ORF">BGZ97_007151</name>
</gene>
<dbReference type="PANTHER" id="PTHR47151">
    <property type="entry name" value="LEU/ILE/VAL-BINDING ABC TRANSPORTER SUBUNIT"/>
    <property type="match status" value="1"/>
</dbReference>
<evidence type="ECO:0000313" key="4">
    <source>
        <dbReference type="Proteomes" id="UP000823405"/>
    </source>
</evidence>
<sequence>MTVYPIKGKEIYAFASTTVRLSPNTVSLSPNTARLGRNTVRLSYKTATRIGGAMATMIKYVTRILLAGSMMGLSIMTAAHNPQHRAEVKIGCAVPLSGAQAHYGRDFLNGVILAVEEFNATHPIIGGKPIRIVLNTMDDRADPRMAIMVAKKLVDQKIKGVLGHFNSGTTISASHVYAKAGIPQIAMASAPQYTQQGYKTTFRMTASDLQQDAVISAFVAKNLGLKRIAIIDDRTTYGQALADQFAQIATAEGVDIVGREYGNDKTIDFKALLTRLKRIKPQAIFYGGVDAQAAAVVKQMQALKIKAVLIASEGVKSETFLKLAGPAAEGTVALSICLSPDKMPRGQEYAEHYKKRFGEKVQTYSPYAYDGAMAMLNAMKTADATEPEKYLPYLAKIEMPAITIKTLAYNAHGDLKQSDMVVYKVVDGQWHTLSIIRGK</sequence>
<dbReference type="Pfam" id="PF13458">
    <property type="entry name" value="Peripla_BP_6"/>
    <property type="match status" value="1"/>
</dbReference>
<evidence type="ECO:0000259" key="2">
    <source>
        <dbReference type="Pfam" id="PF13458"/>
    </source>
</evidence>
<organism evidence="3 4">
    <name type="scientific">Linnemannia gamsii</name>
    <dbReference type="NCBI Taxonomy" id="64522"/>
    <lineage>
        <taxon>Eukaryota</taxon>
        <taxon>Fungi</taxon>
        <taxon>Fungi incertae sedis</taxon>
        <taxon>Mucoromycota</taxon>
        <taxon>Mortierellomycotina</taxon>
        <taxon>Mortierellomycetes</taxon>
        <taxon>Mortierellales</taxon>
        <taxon>Mortierellaceae</taxon>
        <taxon>Linnemannia</taxon>
    </lineage>
</organism>
<reference evidence="3" key="1">
    <citation type="journal article" date="2020" name="Fungal Divers.">
        <title>Resolving the Mortierellaceae phylogeny through synthesis of multi-gene phylogenetics and phylogenomics.</title>
        <authorList>
            <person name="Vandepol N."/>
            <person name="Liber J."/>
            <person name="Desiro A."/>
            <person name="Na H."/>
            <person name="Kennedy M."/>
            <person name="Barry K."/>
            <person name="Grigoriev I.V."/>
            <person name="Miller A.N."/>
            <person name="O'Donnell K."/>
            <person name="Stajich J.E."/>
            <person name="Bonito G."/>
        </authorList>
    </citation>
    <scope>NUCLEOTIDE SEQUENCE</scope>
    <source>
        <strain evidence="3">NVP60</strain>
    </source>
</reference>
<dbReference type="Gene3D" id="3.40.50.2300">
    <property type="match status" value="2"/>
</dbReference>
<accession>A0A9P6URN2</accession>
<dbReference type="Proteomes" id="UP000823405">
    <property type="component" value="Unassembled WGS sequence"/>
</dbReference>
<dbReference type="OrthoDB" id="2377189at2759"/>
<keyword evidence="1" id="KW-0732">Signal</keyword>
<name>A0A9P6URN2_9FUNG</name>
<dbReference type="PANTHER" id="PTHR47151:SF2">
    <property type="entry name" value="AMINO ACID BINDING PROTEIN"/>
    <property type="match status" value="1"/>
</dbReference>
<evidence type="ECO:0000256" key="1">
    <source>
        <dbReference type="ARBA" id="ARBA00022729"/>
    </source>
</evidence>
<dbReference type="EMBL" id="JAAAIN010000317">
    <property type="protein sequence ID" value="KAG0316264.1"/>
    <property type="molecule type" value="Genomic_DNA"/>
</dbReference>
<dbReference type="AlphaFoldDB" id="A0A9P6URN2"/>